<keyword evidence="3" id="KW-1185">Reference proteome</keyword>
<evidence type="ECO:0000313" key="2">
    <source>
        <dbReference type="EMBL" id="GAA1712358.1"/>
    </source>
</evidence>
<sequence length="279" mass="29824">MRGWKGARDVLALALVGALVIPVTATATPAIRYVALGDSSAAGPGIPEETDPVCLRSSRNWPHQLATLLGAQLTDVTCSGATTNDLAGRQAGVVPPQYEALRANTDLVTLAIGANDLVLGGVWVTCLPASEQSCQEKYTVNGVDQFAVRIRATAVKVATALEEIHRRSPRARVIVTGYLTYWQPGGCYPDDPFSPVDANYVQTTMDRLMRMLAVQAWTHNASYVDLRGPSAAHGLCAEPVRRWLEGATPAAPAYPYHPNERGMTNAARILAGTVCRTSD</sequence>
<dbReference type="CDD" id="cd01823">
    <property type="entry name" value="SEST_like"/>
    <property type="match status" value="1"/>
</dbReference>
<dbReference type="PANTHER" id="PTHR37981:SF1">
    <property type="entry name" value="SGNH HYDROLASE-TYPE ESTERASE DOMAIN-CONTAINING PROTEIN"/>
    <property type="match status" value="1"/>
</dbReference>
<dbReference type="InterPro" id="IPR037460">
    <property type="entry name" value="SEST-like"/>
</dbReference>
<dbReference type="PANTHER" id="PTHR37981">
    <property type="entry name" value="LIPASE 2"/>
    <property type="match status" value="1"/>
</dbReference>
<dbReference type="InterPro" id="IPR013830">
    <property type="entry name" value="SGNH_hydro"/>
</dbReference>
<dbReference type="Proteomes" id="UP001500280">
    <property type="component" value="Unassembled WGS sequence"/>
</dbReference>
<name>A0ABN2IUZ2_9ACTN</name>
<accession>A0ABN2IUZ2</accession>
<organism evidence="2 3">
    <name type="scientific">Kribbella yunnanensis</name>
    <dbReference type="NCBI Taxonomy" id="190194"/>
    <lineage>
        <taxon>Bacteria</taxon>
        <taxon>Bacillati</taxon>
        <taxon>Actinomycetota</taxon>
        <taxon>Actinomycetes</taxon>
        <taxon>Propionibacteriales</taxon>
        <taxon>Kribbellaceae</taxon>
        <taxon>Kribbella</taxon>
    </lineage>
</organism>
<dbReference type="Pfam" id="PF13472">
    <property type="entry name" value="Lipase_GDSL_2"/>
    <property type="match status" value="1"/>
</dbReference>
<dbReference type="Gene3D" id="3.40.50.1110">
    <property type="entry name" value="SGNH hydrolase"/>
    <property type="match status" value="1"/>
</dbReference>
<keyword evidence="2" id="KW-0378">Hydrolase</keyword>
<comment type="caution">
    <text evidence="2">The sequence shown here is derived from an EMBL/GenBank/DDBJ whole genome shotgun (WGS) entry which is preliminary data.</text>
</comment>
<gene>
    <name evidence="2" type="ORF">GCM10009745_70680</name>
</gene>
<dbReference type="InterPro" id="IPR036514">
    <property type="entry name" value="SGNH_hydro_sf"/>
</dbReference>
<dbReference type="SUPFAM" id="SSF52266">
    <property type="entry name" value="SGNH hydrolase"/>
    <property type="match status" value="1"/>
</dbReference>
<proteinExistence type="predicted"/>
<evidence type="ECO:0000259" key="1">
    <source>
        <dbReference type="Pfam" id="PF13472"/>
    </source>
</evidence>
<reference evidence="2 3" key="1">
    <citation type="journal article" date="2019" name="Int. J. Syst. Evol. Microbiol.">
        <title>The Global Catalogue of Microorganisms (GCM) 10K type strain sequencing project: providing services to taxonomists for standard genome sequencing and annotation.</title>
        <authorList>
            <consortium name="The Broad Institute Genomics Platform"/>
            <consortium name="The Broad Institute Genome Sequencing Center for Infectious Disease"/>
            <person name="Wu L."/>
            <person name="Ma J."/>
        </authorList>
    </citation>
    <scope>NUCLEOTIDE SEQUENCE [LARGE SCALE GENOMIC DNA]</scope>
    <source>
        <strain evidence="2 3">JCM 14307</strain>
    </source>
</reference>
<protein>
    <submittedName>
        <fullName evidence="2">SGNH/GDSL hydrolase family protein</fullName>
    </submittedName>
</protein>
<dbReference type="GO" id="GO:0016787">
    <property type="term" value="F:hydrolase activity"/>
    <property type="evidence" value="ECO:0007669"/>
    <property type="project" value="UniProtKB-KW"/>
</dbReference>
<dbReference type="EMBL" id="BAAANF010000023">
    <property type="protein sequence ID" value="GAA1712358.1"/>
    <property type="molecule type" value="Genomic_DNA"/>
</dbReference>
<evidence type="ECO:0000313" key="3">
    <source>
        <dbReference type="Proteomes" id="UP001500280"/>
    </source>
</evidence>
<feature type="domain" description="SGNH hydrolase-type esterase" evidence="1">
    <location>
        <begin position="35"/>
        <end position="263"/>
    </location>
</feature>